<evidence type="ECO:0000313" key="8">
    <source>
        <dbReference type="EMBL" id="KAG2936974.1"/>
    </source>
</evidence>
<dbReference type="GO" id="GO:0016020">
    <property type="term" value="C:membrane"/>
    <property type="evidence" value="ECO:0007669"/>
    <property type="project" value="UniProtKB-SubCell"/>
</dbReference>
<sequence>MELSALRSLASAFSPSSSVSSTSSGDSRASRHRLEHRHGTRHATADNVDEDERDDVYRRHRKNRRRSFEQQHHHRHRERHHTGSSLTDKSMSSSHRGRKESDELSLASTCDDRSRLNLPLDKEFLPLESPTHDDREQEQVRDQVICMIFDLPESTQFYQDFSCAIASTLAMHGRMYPTSSHVCFYSNVFGRERKILIPYESIREIEKTTTMMFQHAIRLATFDKDEYTFTSFWGNNRDTCYDLIVKTRDRVLRELRPTAENSTESRYPALPTSPVSRDSQSPVGSLPPSQRNSAAEEEEEEEEEEAATSDHDDVAVVDNDNTNAEDAEADADDQTAPVISRRRSVVSDVDTIAPKDISMTQILEEVFPVSVDTFMQLFYLDNAPFGLDKFNEQTGSTEMTITPWMTPLEDEKSFGITRSLQFRVPVDAPIGPKSSQVDVLQCLKENDHGVRVVESSTRLVDIPYGDYFSVEDRWTIVPRSSNPNACKVFIELKVVFGKSTFWKKTIETRAISDNRTKWEKWVGMAKEFLDTRDINEAANCVPESPPTSSTSSEKAVHDAIRKDRGSTMRRRSRSRSKPNHRHRSSTAVVMSSGGVRTAPVKVFPWVLVLLLVLVILRLQMTLSRIEHSLLVNTELVGDLQRQIVGLQAGACPVAS</sequence>
<feature type="compositionally biased region" description="Basic residues" evidence="5">
    <location>
        <begin position="30"/>
        <end position="41"/>
    </location>
</feature>
<evidence type="ECO:0000313" key="13">
    <source>
        <dbReference type="Proteomes" id="UP000251314"/>
    </source>
</evidence>
<keyword evidence="13" id="KW-1185">Reference proteome</keyword>
<dbReference type="OrthoDB" id="2162691at2759"/>
<proteinExistence type="predicted"/>
<comment type="caution">
    <text evidence="12">The sequence shown here is derived from an EMBL/GenBank/DDBJ whole genome shotgun (WGS) entry which is preliminary data.</text>
</comment>
<evidence type="ECO:0000313" key="7">
    <source>
        <dbReference type="EMBL" id="KAG2863787.1"/>
    </source>
</evidence>
<dbReference type="PANTHER" id="PTHR47666:SF1">
    <property type="entry name" value="PROTEIN VASCULAR ASSOCIATED DEATH 1, CHLOROPLASTIC"/>
    <property type="match status" value="1"/>
</dbReference>
<dbReference type="CDD" id="cd13220">
    <property type="entry name" value="PH-GRAM_GRAMDC"/>
    <property type="match status" value="1"/>
</dbReference>
<dbReference type="AlphaFoldDB" id="A0A329SKC0"/>
<gene>
    <name evidence="12" type="ORF">PC110_g7266</name>
    <name evidence="7" type="ORF">PC113_g5164</name>
    <name evidence="8" type="ORF">PC115_g4504</name>
    <name evidence="9" type="ORF">PC117_g5002</name>
    <name evidence="10" type="ORF">PC118_g4636</name>
    <name evidence="11" type="ORF">PC129_g3171</name>
</gene>
<reference evidence="12 13" key="1">
    <citation type="submission" date="2018-01" db="EMBL/GenBank/DDBJ databases">
        <title>Draft genome of the strawberry crown rot pathogen Phytophthora cactorum.</title>
        <authorList>
            <person name="Armitage A.D."/>
            <person name="Lysoe E."/>
            <person name="Nellist C.F."/>
            <person name="Harrison R.J."/>
            <person name="Brurberg M.B."/>
        </authorList>
    </citation>
    <scope>NUCLEOTIDE SEQUENCE [LARGE SCALE GENOMIC DNA]</scope>
    <source>
        <strain evidence="12 13">10300</strain>
    </source>
</reference>
<dbReference type="Proteomes" id="UP000251314">
    <property type="component" value="Unassembled WGS sequence"/>
</dbReference>
<dbReference type="InterPro" id="IPR011993">
    <property type="entry name" value="PH-like_dom_sf"/>
</dbReference>
<dbReference type="InterPro" id="IPR031968">
    <property type="entry name" value="VASt"/>
</dbReference>
<dbReference type="STRING" id="29920.A0A329SKC0"/>
<feature type="region of interest" description="Disordered" evidence="5">
    <location>
        <begin position="1"/>
        <end position="108"/>
    </location>
</feature>
<dbReference type="EMBL" id="RCMG01000096">
    <property type="protein sequence ID" value="KAG2863787.1"/>
    <property type="molecule type" value="Genomic_DNA"/>
</dbReference>
<evidence type="ECO:0000256" key="1">
    <source>
        <dbReference type="ARBA" id="ARBA00004167"/>
    </source>
</evidence>
<dbReference type="Proteomes" id="UP000760860">
    <property type="component" value="Unassembled WGS sequence"/>
</dbReference>
<dbReference type="EMBL" id="RCML01000088">
    <property type="protein sequence ID" value="KAG2992332.1"/>
    <property type="molecule type" value="Genomic_DNA"/>
</dbReference>
<evidence type="ECO:0000313" key="10">
    <source>
        <dbReference type="EMBL" id="KAG2992332.1"/>
    </source>
</evidence>
<dbReference type="SMART" id="SM00568">
    <property type="entry name" value="GRAM"/>
    <property type="match status" value="1"/>
</dbReference>
<evidence type="ECO:0000256" key="5">
    <source>
        <dbReference type="SAM" id="MobiDB-lite"/>
    </source>
</evidence>
<name>A0A329SKC0_9STRA</name>
<feature type="domain" description="VASt" evidence="6">
    <location>
        <begin position="358"/>
        <end position="533"/>
    </location>
</feature>
<feature type="compositionally biased region" description="Polar residues" evidence="5">
    <location>
        <begin position="83"/>
        <end position="94"/>
    </location>
</feature>
<evidence type="ECO:0000313" key="12">
    <source>
        <dbReference type="EMBL" id="RAW36486.1"/>
    </source>
</evidence>
<dbReference type="EMBL" id="MJFZ01000138">
    <property type="protein sequence ID" value="RAW36486.1"/>
    <property type="molecule type" value="Genomic_DNA"/>
</dbReference>
<dbReference type="EMBL" id="RCMV01000062">
    <property type="protein sequence ID" value="KAG3226248.1"/>
    <property type="molecule type" value="Genomic_DNA"/>
</dbReference>
<dbReference type="Pfam" id="PF02893">
    <property type="entry name" value="GRAM"/>
    <property type="match status" value="1"/>
</dbReference>
<dbReference type="Proteomes" id="UP000697107">
    <property type="component" value="Unassembled WGS sequence"/>
</dbReference>
<keyword evidence="4" id="KW-0472">Membrane</keyword>
<dbReference type="Pfam" id="PF16016">
    <property type="entry name" value="VASt"/>
    <property type="match status" value="1"/>
</dbReference>
<dbReference type="Proteomes" id="UP000736787">
    <property type="component" value="Unassembled WGS sequence"/>
</dbReference>
<comment type="subcellular location">
    <subcellularLocation>
        <location evidence="1">Membrane</location>
        <topology evidence="1">Single-pass membrane protein</topology>
    </subcellularLocation>
</comment>
<evidence type="ECO:0000313" key="11">
    <source>
        <dbReference type="EMBL" id="KAG3226248.1"/>
    </source>
</evidence>
<dbReference type="EMBL" id="RCMK01000084">
    <property type="protein sequence ID" value="KAG2949751.1"/>
    <property type="molecule type" value="Genomic_DNA"/>
</dbReference>
<feature type="compositionally biased region" description="Low complexity" evidence="5">
    <location>
        <begin position="1"/>
        <end position="27"/>
    </location>
</feature>
<feature type="compositionally biased region" description="Polar residues" evidence="5">
    <location>
        <begin position="273"/>
        <end position="293"/>
    </location>
</feature>
<dbReference type="PROSITE" id="PS51778">
    <property type="entry name" value="VAST"/>
    <property type="match status" value="1"/>
</dbReference>
<dbReference type="InterPro" id="IPR004182">
    <property type="entry name" value="GRAM"/>
</dbReference>
<keyword evidence="2" id="KW-0812">Transmembrane</keyword>
<dbReference type="Proteomes" id="UP000735874">
    <property type="component" value="Unassembled WGS sequence"/>
</dbReference>
<evidence type="ECO:0000256" key="3">
    <source>
        <dbReference type="ARBA" id="ARBA00022989"/>
    </source>
</evidence>
<feature type="compositionally biased region" description="Basic residues" evidence="5">
    <location>
        <begin position="567"/>
        <end position="584"/>
    </location>
</feature>
<keyword evidence="3" id="KW-1133">Transmembrane helix</keyword>
<accession>A0A329SKC0</accession>
<dbReference type="EMBL" id="RCMI01000086">
    <property type="protein sequence ID" value="KAG2936974.1"/>
    <property type="molecule type" value="Genomic_DNA"/>
</dbReference>
<feature type="compositionally biased region" description="Acidic residues" evidence="5">
    <location>
        <begin position="295"/>
        <end position="307"/>
    </location>
</feature>
<protein>
    <recommendedName>
        <fullName evidence="6">VASt domain-containing protein</fullName>
    </recommendedName>
</protein>
<feature type="region of interest" description="Disordered" evidence="5">
    <location>
        <begin position="539"/>
        <end position="590"/>
    </location>
</feature>
<dbReference type="Proteomes" id="UP000774804">
    <property type="component" value="Unassembled WGS sequence"/>
</dbReference>
<evidence type="ECO:0000259" key="6">
    <source>
        <dbReference type="PROSITE" id="PS51778"/>
    </source>
</evidence>
<evidence type="ECO:0000313" key="9">
    <source>
        <dbReference type="EMBL" id="KAG2949751.1"/>
    </source>
</evidence>
<organism evidence="12 13">
    <name type="scientific">Phytophthora cactorum</name>
    <dbReference type="NCBI Taxonomy" id="29920"/>
    <lineage>
        <taxon>Eukaryota</taxon>
        <taxon>Sar</taxon>
        <taxon>Stramenopiles</taxon>
        <taxon>Oomycota</taxon>
        <taxon>Peronosporomycetes</taxon>
        <taxon>Peronosporales</taxon>
        <taxon>Peronosporaceae</taxon>
        <taxon>Phytophthora</taxon>
    </lineage>
</organism>
<dbReference type="VEuPathDB" id="FungiDB:PC110_g7266"/>
<feature type="compositionally biased region" description="Basic and acidic residues" evidence="5">
    <location>
        <begin position="554"/>
        <end position="566"/>
    </location>
</feature>
<reference evidence="7" key="2">
    <citation type="submission" date="2018-10" db="EMBL/GenBank/DDBJ databases">
        <title>Effector identification in a new, highly contiguous assembly of the strawberry crown rot pathogen Phytophthora cactorum.</title>
        <authorList>
            <person name="Armitage A.D."/>
            <person name="Nellist C.F."/>
            <person name="Bates H."/>
            <person name="Vickerstaff R.J."/>
            <person name="Harrison R.J."/>
        </authorList>
    </citation>
    <scope>NUCLEOTIDE SEQUENCE</scope>
    <source>
        <strain evidence="7">15-7</strain>
        <strain evidence="8">4032</strain>
        <strain evidence="9">4040</strain>
        <strain evidence="10">P415</strain>
        <strain evidence="11">P421</strain>
    </source>
</reference>
<feature type="region of interest" description="Disordered" evidence="5">
    <location>
        <begin position="256"/>
        <end position="316"/>
    </location>
</feature>
<dbReference type="PANTHER" id="PTHR47666">
    <property type="entry name" value="PROTEIN VASCULAR ASSOCIATED DEATH 1, CHLOROPLASTIC"/>
    <property type="match status" value="1"/>
</dbReference>
<evidence type="ECO:0000256" key="2">
    <source>
        <dbReference type="ARBA" id="ARBA00022692"/>
    </source>
</evidence>
<evidence type="ECO:0000256" key="4">
    <source>
        <dbReference type="ARBA" id="ARBA00023136"/>
    </source>
</evidence>
<feature type="compositionally biased region" description="Basic residues" evidence="5">
    <location>
        <begin position="72"/>
        <end position="82"/>
    </location>
</feature>
<dbReference type="Gene3D" id="2.30.29.30">
    <property type="entry name" value="Pleckstrin-homology domain (PH domain)/Phosphotyrosine-binding domain (PTB)"/>
    <property type="match status" value="1"/>
</dbReference>